<feature type="domain" description="Reverse transcriptase" evidence="15">
    <location>
        <begin position="1"/>
        <end position="218"/>
    </location>
</feature>
<dbReference type="Pfam" id="PF00078">
    <property type="entry name" value="RVT_1"/>
    <property type="match status" value="1"/>
</dbReference>
<evidence type="ECO:0000256" key="10">
    <source>
        <dbReference type="ARBA" id="ARBA00023170"/>
    </source>
</evidence>
<evidence type="ECO:0000259" key="15">
    <source>
        <dbReference type="PROSITE" id="PS50878"/>
    </source>
</evidence>
<evidence type="ECO:0000256" key="4">
    <source>
        <dbReference type="ARBA" id="ARBA00022475"/>
    </source>
</evidence>
<dbReference type="Gene3D" id="3.40.50.2300">
    <property type="match status" value="2"/>
</dbReference>
<feature type="transmembrane region" description="Helical" evidence="13">
    <location>
        <begin position="978"/>
        <end position="997"/>
    </location>
</feature>
<dbReference type="CDD" id="cd01647">
    <property type="entry name" value="RT_LTR"/>
    <property type="match status" value="1"/>
</dbReference>
<dbReference type="PROSITE" id="PS00981">
    <property type="entry name" value="G_PROTEIN_RECEP_F3_3"/>
    <property type="match status" value="1"/>
</dbReference>
<keyword evidence="10" id="KW-0675">Receptor</keyword>
<keyword evidence="8" id="KW-0297">G-protein coupled receptor</keyword>
<dbReference type="InterPro" id="IPR028082">
    <property type="entry name" value="Peripla_BP_I"/>
</dbReference>
<dbReference type="SUPFAM" id="SSF53098">
    <property type="entry name" value="Ribonuclease H-like"/>
    <property type="match status" value="1"/>
</dbReference>
<feature type="transmembrane region" description="Helical" evidence="13">
    <location>
        <begin position="1023"/>
        <end position="1046"/>
    </location>
</feature>
<feature type="transmembrane region" description="Helical" evidence="13">
    <location>
        <begin position="934"/>
        <end position="958"/>
    </location>
</feature>
<gene>
    <name evidence="18" type="primary">LOC107118594</name>
</gene>
<dbReference type="PROSITE" id="PS50259">
    <property type="entry name" value="G_PROTEIN_RECEP_F3_4"/>
    <property type="match status" value="1"/>
</dbReference>
<dbReference type="PROSITE" id="PS50994">
    <property type="entry name" value="INTEGRASE"/>
    <property type="match status" value="1"/>
</dbReference>
<evidence type="ECO:0000259" key="16">
    <source>
        <dbReference type="PROSITE" id="PS50994"/>
    </source>
</evidence>
<dbReference type="InterPro" id="IPR001828">
    <property type="entry name" value="ANF_lig-bd_rcpt"/>
</dbReference>
<dbReference type="PANTHER" id="PTHR24061:SF599">
    <property type="entry name" value="G-PROTEIN COUPLED RECEPTORS FAMILY 3 PROFILE DOMAIN-CONTAINING PROTEIN"/>
    <property type="match status" value="1"/>
</dbReference>
<proteinExistence type="inferred from homology"/>
<feature type="transmembrane region" description="Helical" evidence="13">
    <location>
        <begin position="1090"/>
        <end position="1113"/>
    </location>
</feature>
<dbReference type="Gene3D" id="3.30.420.10">
    <property type="entry name" value="Ribonuclease H-like superfamily/Ribonuclease H"/>
    <property type="match status" value="1"/>
</dbReference>
<comment type="subcellular location">
    <subcellularLocation>
        <location evidence="1">Cell membrane</location>
        <topology evidence="1">Multi-pass membrane protein</topology>
    </subcellularLocation>
</comment>
<keyword evidence="9 13" id="KW-0472">Membrane</keyword>
<dbReference type="InterPro" id="IPR004073">
    <property type="entry name" value="GPCR_3_vmron_rcpt_2"/>
</dbReference>
<keyword evidence="11" id="KW-0325">Glycoprotein</keyword>
<evidence type="ECO:0000256" key="9">
    <source>
        <dbReference type="ARBA" id="ARBA00023136"/>
    </source>
</evidence>
<evidence type="ECO:0000256" key="3">
    <source>
        <dbReference type="ARBA" id="ARBA00012180"/>
    </source>
</evidence>
<dbReference type="SUPFAM" id="SSF56672">
    <property type="entry name" value="DNA/RNA polymerases"/>
    <property type="match status" value="1"/>
</dbReference>
<evidence type="ECO:0000259" key="14">
    <source>
        <dbReference type="PROSITE" id="PS50259"/>
    </source>
</evidence>
<evidence type="ECO:0000256" key="7">
    <source>
        <dbReference type="ARBA" id="ARBA00022989"/>
    </source>
</evidence>
<dbReference type="InterPro" id="IPR000477">
    <property type="entry name" value="RT_dom"/>
</dbReference>
<feature type="domain" description="G-protein coupled receptors family 3 profile" evidence="14">
    <location>
        <begin position="864"/>
        <end position="1128"/>
    </location>
</feature>
<dbReference type="EC" id="3.1.26.4" evidence="3"/>
<dbReference type="PANTHER" id="PTHR24061">
    <property type="entry name" value="CALCIUM-SENSING RECEPTOR-RELATED"/>
    <property type="match status" value="1"/>
</dbReference>
<keyword evidence="5 13" id="KW-0812">Transmembrane</keyword>
<dbReference type="InterPro" id="IPR036397">
    <property type="entry name" value="RNaseH_sf"/>
</dbReference>
<keyword evidence="6" id="KW-0732">Signal</keyword>
<dbReference type="Pfam" id="PF07562">
    <property type="entry name" value="NCD3G"/>
    <property type="match status" value="1"/>
</dbReference>
<dbReference type="InterPro" id="IPR000337">
    <property type="entry name" value="GPCR_3"/>
</dbReference>
<evidence type="ECO:0000256" key="12">
    <source>
        <dbReference type="ARBA" id="ARBA00023224"/>
    </source>
</evidence>
<evidence type="ECO:0000256" key="1">
    <source>
        <dbReference type="ARBA" id="ARBA00004651"/>
    </source>
</evidence>
<dbReference type="InterPro" id="IPR012337">
    <property type="entry name" value="RNaseH-like_sf"/>
</dbReference>
<dbReference type="InterPro" id="IPR017978">
    <property type="entry name" value="GPCR_3_C"/>
</dbReference>
<dbReference type="Proteomes" id="UP000694871">
    <property type="component" value="Unplaced"/>
</dbReference>
<dbReference type="PRINTS" id="PR00248">
    <property type="entry name" value="GPCRMGR"/>
</dbReference>
<dbReference type="Gene3D" id="3.10.10.10">
    <property type="entry name" value="HIV Type 1 Reverse Transcriptase, subunit A, domain 1"/>
    <property type="match status" value="1"/>
</dbReference>
<dbReference type="Pfam" id="PF01094">
    <property type="entry name" value="ANF_receptor"/>
    <property type="match status" value="1"/>
</dbReference>
<dbReference type="Pfam" id="PF00003">
    <property type="entry name" value="7tm_3"/>
    <property type="match status" value="1"/>
</dbReference>
<evidence type="ECO:0000313" key="17">
    <source>
        <dbReference type="Proteomes" id="UP000694871"/>
    </source>
</evidence>
<dbReference type="PROSITE" id="PS50878">
    <property type="entry name" value="RT_POL"/>
    <property type="match status" value="1"/>
</dbReference>
<feature type="transmembrane region" description="Helical" evidence="13">
    <location>
        <begin position="901"/>
        <end position="922"/>
    </location>
</feature>
<feature type="transmembrane region" description="Helical" evidence="13">
    <location>
        <begin position="864"/>
        <end position="889"/>
    </location>
</feature>
<keyword evidence="4" id="KW-1003">Cell membrane</keyword>
<evidence type="ECO:0000256" key="11">
    <source>
        <dbReference type="ARBA" id="ARBA00023180"/>
    </source>
</evidence>
<keyword evidence="7 13" id="KW-1133">Transmembrane helix</keyword>
<evidence type="ECO:0000256" key="2">
    <source>
        <dbReference type="ARBA" id="ARBA00010879"/>
    </source>
</evidence>
<organism evidence="17 18">
    <name type="scientific">Gekko japonicus</name>
    <name type="common">Schlegel's Japanese gecko</name>
    <dbReference type="NCBI Taxonomy" id="146911"/>
    <lineage>
        <taxon>Eukaryota</taxon>
        <taxon>Metazoa</taxon>
        <taxon>Chordata</taxon>
        <taxon>Craniata</taxon>
        <taxon>Vertebrata</taxon>
        <taxon>Euteleostomi</taxon>
        <taxon>Lepidosauria</taxon>
        <taxon>Squamata</taxon>
        <taxon>Bifurcata</taxon>
        <taxon>Gekkota</taxon>
        <taxon>Gekkonidae</taxon>
        <taxon>Gekkoninae</taxon>
        <taxon>Gekko</taxon>
    </lineage>
</organism>
<dbReference type="SUPFAM" id="SSF53822">
    <property type="entry name" value="Periplasmic binding protein-like I"/>
    <property type="match status" value="1"/>
</dbReference>
<reference evidence="18" key="1">
    <citation type="submission" date="2025-08" db="UniProtKB">
        <authorList>
            <consortium name="RefSeq"/>
        </authorList>
    </citation>
    <scope>IDENTIFICATION</scope>
</reference>
<dbReference type="InterPro" id="IPR043128">
    <property type="entry name" value="Rev_trsase/Diguanyl_cyclase"/>
</dbReference>
<dbReference type="RefSeq" id="XP_015276441.1">
    <property type="nucleotide sequence ID" value="XM_015420955.1"/>
</dbReference>
<dbReference type="InterPro" id="IPR001584">
    <property type="entry name" value="Integrase_cat-core"/>
</dbReference>
<name>A0ABM1KRV4_GEKJA</name>
<evidence type="ECO:0000256" key="6">
    <source>
        <dbReference type="ARBA" id="ARBA00022729"/>
    </source>
</evidence>
<feature type="domain" description="Integrase catalytic" evidence="16">
    <location>
        <begin position="172"/>
        <end position="294"/>
    </location>
</feature>
<dbReference type="InterPro" id="IPR038550">
    <property type="entry name" value="GPCR_3_9-Cys_sf"/>
</dbReference>
<dbReference type="PRINTS" id="PR01535">
    <property type="entry name" value="VOMERONASL2R"/>
</dbReference>
<dbReference type="GeneID" id="107118594"/>
<dbReference type="InterPro" id="IPR017979">
    <property type="entry name" value="GPCR_3_CS"/>
</dbReference>
<dbReference type="InterPro" id="IPR043502">
    <property type="entry name" value="DNA/RNA_pol_sf"/>
</dbReference>
<dbReference type="Gene3D" id="3.30.70.270">
    <property type="match status" value="1"/>
</dbReference>
<comment type="similarity">
    <text evidence="2">Belongs to the beta type-B retroviral polymerase family. HERV class-II K(HML-2) pol subfamily.</text>
</comment>
<dbReference type="SUPFAM" id="SSF81665">
    <property type="entry name" value="Calcium ATPase, transmembrane domain M"/>
    <property type="match status" value="1"/>
</dbReference>
<dbReference type="InterPro" id="IPR011500">
    <property type="entry name" value="GPCR_3_9-Cys_dom"/>
</dbReference>
<evidence type="ECO:0000313" key="18">
    <source>
        <dbReference type="RefSeq" id="XP_015276441.1"/>
    </source>
</evidence>
<dbReference type="InterPro" id="IPR000068">
    <property type="entry name" value="GPCR_3_Ca_sens_rcpt-rel"/>
</dbReference>
<dbReference type="CDD" id="cd15283">
    <property type="entry name" value="7tmC_V2R_pheromone"/>
    <property type="match status" value="1"/>
</dbReference>
<evidence type="ECO:0000256" key="8">
    <source>
        <dbReference type="ARBA" id="ARBA00023040"/>
    </source>
</evidence>
<dbReference type="Gene3D" id="2.10.50.30">
    <property type="entry name" value="GPCR, family 3, nine cysteines domain"/>
    <property type="match status" value="1"/>
</dbReference>
<dbReference type="InterPro" id="IPR023298">
    <property type="entry name" value="ATPase_P-typ_TM_dom_sf"/>
</dbReference>
<protein>
    <recommendedName>
        <fullName evidence="3">ribonuclease H</fullName>
        <ecNumber evidence="3">3.1.26.4</ecNumber>
    </recommendedName>
</protein>
<sequence length="1129" mass="127690">MAWGAESIHGGSAVLYSIKAQHPPITLKPKIKAELDGLISQGVLEPFAHVRWEMLIVTPVKPNGDVRICADYKCTINKALQDHVYPVPVVSHVLTALAGAQVFGKLDLAQAYQQLPIDAATAEAQKTVTHKGFFKVNHLQFGVCVAPGIFQSFMDSLFKGIPGVQPFLDDVLITAPDSSSFTEWLWAVLQQFDSTGLKVKHEKCLLGVPMVEFLGFTVDAQSIHPMDGKIRAITQAPRPTSKAMWRIFSAQGIPDSLVTDNGLGFTSEEFQTFIEYCSICHIRLAPFTQQQTGKQREWYFQSGDLIIGGITSQFLLPFVEDNFRQHPRQSEIGENIVLTKNYQHILALVFAVKEINKNHQILPNITLGFNIYDSYFDSRRTYRATLDLLSTYKRFTPNYKCGIQSNLISVIGALYTKTSLNIAEILGIYKVPQFTYGSVPRMNDEAETISFYKMVPNEAYEYTGILQLLLHFRWTWVGVLAAGGDVGERFVQTIISVFPLRGICFAFLGRLMTLYMGNFLEFMNSLVSIYNMFTESNANVVIVYEEHMIHLRCLLYLPEMGMVTMEPKGKVWIMTAQMVLMSLIYQRSWDIQDIHGALSFTVHSNEVLGFQDFLRTRNHFWTKEDGFIRNFWELAFSCVSKGSEKTCTGAEKLESLSSLFFEMNMIGHSYNIYNAVYAMAHALHAMQSCQHKHRSSVDRRILNLQDPQSWQLHYFLRDISFNNSAGDRISFDQNMELIEGFDIVNLLTFPNHSFHRVKVGRLDPHASQDNKLTIHDQSITWHSSFKQKLPVSLCTESCQPGYRKRRQEGKPFCCYDCIPCTRGKIASQKDLDDCFKCPEDQYPNKDRDSCIPKEISFLSYEDPLGISLAVLALSFSWLTTLALGSFVKYHNTPIVKANNRNLTYGLLISILLCFLCALLFIGQPGMVTCLTRQIAFGIIFSVAISYVLAKTVTVVLAFMTTKPGSRSRKWVGRALGNYVILFCSLIQAGICAVWLGVSPPFPDVDVNSMTEEITLECNEGLPIMFYCVLGYMGFLACVSFMVAFLARKLPDSFNEAKFITFSMLVFCSVWLSFVPTYLSTKGKYMVAVEIFSILASTAGLLSCIFFPKCYIIVFKPELNKREQLVRRKI</sequence>
<accession>A0ABM1KRV4</accession>
<feature type="transmembrane region" description="Helical" evidence="13">
    <location>
        <begin position="1058"/>
        <end position="1078"/>
    </location>
</feature>
<keyword evidence="17" id="KW-1185">Reference proteome</keyword>
<evidence type="ECO:0000256" key="5">
    <source>
        <dbReference type="ARBA" id="ARBA00022692"/>
    </source>
</evidence>
<evidence type="ECO:0000256" key="13">
    <source>
        <dbReference type="SAM" id="Phobius"/>
    </source>
</evidence>
<keyword evidence="12" id="KW-0807">Transducer</keyword>